<gene>
    <name evidence="6" type="ORF">SAMN05518683_10116</name>
</gene>
<reference evidence="7" key="1">
    <citation type="submission" date="2016-10" db="EMBL/GenBank/DDBJ databases">
        <authorList>
            <person name="Varghese N."/>
            <person name="Submissions S."/>
        </authorList>
    </citation>
    <scope>NUCLEOTIDE SEQUENCE [LARGE SCALE GENOMIC DNA]</scope>
    <source>
        <strain evidence="7">S7</strain>
    </source>
</reference>
<dbReference type="STRING" id="1884432.SAMN05518683_10116"/>
<dbReference type="Gene3D" id="1.10.260.40">
    <property type="entry name" value="lambda repressor-like DNA-binding domains"/>
    <property type="match status" value="1"/>
</dbReference>
<feature type="domain" description="HTH lacI-type" evidence="5">
    <location>
        <begin position="4"/>
        <end position="58"/>
    </location>
</feature>
<dbReference type="InterPro" id="IPR028082">
    <property type="entry name" value="Peripla_BP_I"/>
</dbReference>
<dbReference type="SUPFAM" id="SSF53822">
    <property type="entry name" value="Periplasmic binding protein-like I"/>
    <property type="match status" value="1"/>
</dbReference>
<dbReference type="PANTHER" id="PTHR30146:SF148">
    <property type="entry name" value="HTH-TYPE TRANSCRIPTIONAL REPRESSOR PURR-RELATED"/>
    <property type="match status" value="1"/>
</dbReference>
<sequence length="341" mass="37972">MRKVTIKDVAEHAGVSVGTASKVMNDKGYVSKAAHDAVMKATLELGYSVNANARSLKTSKSNKIAVLTSDISNPYLMSIAKEVEEMIRSLDSHMVLLSHNDNPETERSSLNIIIEQQVDALVIIPTGQNGDLIEKIKNTNTPVIAIDREVDEVETDLIVDDNFFGSYESIKYLHSLGHENIGVIYGHEKNSIGRDRLYGAMEAIKDGNINDDPSFLHEADFREDLAYRAVIELLMQPVPPTAIYCCNNTMTKGVLKALKDQEIRIPEDISLIAFGDKEQWELIEPSLTLMTQPMKRIGIEASILLKSRLKFAEDYPLQQKVMKPSFIEGASCISIKNSEIF</sequence>
<evidence type="ECO:0000313" key="6">
    <source>
        <dbReference type="EMBL" id="SFO89499.1"/>
    </source>
</evidence>
<dbReference type="PROSITE" id="PS00356">
    <property type="entry name" value="HTH_LACI_1"/>
    <property type="match status" value="1"/>
</dbReference>
<evidence type="ECO:0000256" key="4">
    <source>
        <dbReference type="ARBA" id="ARBA00023163"/>
    </source>
</evidence>
<dbReference type="SMART" id="SM00354">
    <property type="entry name" value="HTH_LACI"/>
    <property type="match status" value="1"/>
</dbReference>
<dbReference type="EMBL" id="FOXD01000001">
    <property type="protein sequence ID" value="SFO89499.1"/>
    <property type="molecule type" value="Genomic_DNA"/>
</dbReference>
<dbReference type="RefSeq" id="WP_093334610.1">
    <property type="nucleotide sequence ID" value="NZ_FOXD01000001.1"/>
</dbReference>
<keyword evidence="1" id="KW-0678">Repressor</keyword>
<proteinExistence type="predicted"/>
<accession>A0A1I5KWM7</accession>
<dbReference type="Pfam" id="PF00356">
    <property type="entry name" value="LacI"/>
    <property type="match status" value="1"/>
</dbReference>
<keyword evidence="2" id="KW-0805">Transcription regulation</keyword>
<organism evidence="6 7">
    <name type="scientific">Salibacterium halotolerans</name>
    <dbReference type="NCBI Taxonomy" id="1884432"/>
    <lineage>
        <taxon>Bacteria</taxon>
        <taxon>Bacillati</taxon>
        <taxon>Bacillota</taxon>
        <taxon>Bacilli</taxon>
        <taxon>Bacillales</taxon>
        <taxon>Bacillaceae</taxon>
    </lineage>
</organism>
<dbReference type="GO" id="GO:0003700">
    <property type="term" value="F:DNA-binding transcription factor activity"/>
    <property type="evidence" value="ECO:0007669"/>
    <property type="project" value="TreeGrafter"/>
</dbReference>
<dbReference type="AlphaFoldDB" id="A0A1I5KWM7"/>
<dbReference type="SUPFAM" id="SSF47413">
    <property type="entry name" value="lambda repressor-like DNA-binding domains"/>
    <property type="match status" value="1"/>
</dbReference>
<dbReference type="CDD" id="cd01392">
    <property type="entry name" value="HTH_LacI"/>
    <property type="match status" value="1"/>
</dbReference>
<keyword evidence="4" id="KW-0804">Transcription</keyword>
<name>A0A1I5KWM7_9BACI</name>
<evidence type="ECO:0000259" key="5">
    <source>
        <dbReference type="PROSITE" id="PS50932"/>
    </source>
</evidence>
<dbReference type="Gene3D" id="3.40.50.2300">
    <property type="match status" value="2"/>
</dbReference>
<dbReference type="InterPro" id="IPR046335">
    <property type="entry name" value="LacI/GalR-like_sensor"/>
</dbReference>
<dbReference type="InterPro" id="IPR010982">
    <property type="entry name" value="Lambda_DNA-bd_dom_sf"/>
</dbReference>
<evidence type="ECO:0000256" key="1">
    <source>
        <dbReference type="ARBA" id="ARBA00022491"/>
    </source>
</evidence>
<evidence type="ECO:0000256" key="3">
    <source>
        <dbReference type="ARBA" id="ARBA00023125"/>
    </source>
</evidence>
<dbReference type="PROSITE" id="PS50932">
    <property type="entry name" value="HTH_LACI_2"/>
    <property type="match status" value="1"/>
</dbReference>
<dbReference type="CDD" id="cd06267">
    <property type="entry name" value="PBP1_LacI_sugar_binding-like"/>
    <property type="match status" value="1"/>
</dbReference>
<dbReference type="OrthoDB" id="1639518at2"/>
<evidence type="ECO:0000256" key="2">
    <source>
        <dbReference type="ARBA" id="ARBA00023015"/>
    </source>
</evidence>
<keyword evidence="3" id="KW-0238">DNA-binding</keyword>
<evidence type="ECO:0000313" key="7">
    <source>
        <dbReference type="Proteomes" id="UP000198892"/>
    </source>
</evidence>
<dbReference type="GO" id="GO:0000976">
    <property type="term" value="F:transcription cis-regulatory region binding"/>
    <property type="evidence" value="ECO:0007669"/>
    <property type="project" value="TreeGrafter"/>
</dbReference>
<dbReference type="InterPro" id="IPR000843">
    <property type="entry name" value="HTH_LacI"/>
</dbReference>
<dbReference type="Proteomes" id="UP000198892">
    <property type="component" value="Unassembled WGS sequence"/>
</dbReference>
<protein>
    <submittedName>
        <fullName evidence="6">LacI family transcriptional regulator</fullName>
    </submittedName>
</protein>
<dbReference type="PANTHER" id="PTHR30146">
    <property type="entry name" value="LACI-RELATED TRANSCRIPTIONAL REPRESSOR"/>
    <property type="match status" value="1"/>
</dbReference>
<keyword evidence="7" id="KW-1185">Reference proteome</keyword>
<dbReference type="Pfam" id="PF13377">
    <property type="entry name" value="Peripla_BP_3"/>
    <property type="match status" value="1"/>
</dbReference>